<dbReference type="NCBIfam" id="NF010480">
    <property type="entry name" value="PRK13905.1"/>
    <property type="match status" value="1"/>
</dbReference>
<evidence type="ECO:0000259" key="17">
    <source>
        <dbReference type="PROSITE" id="PS51387"/>
    </source>
</evidence>
<keyword evidence="7" id="KW-0132">Cell division</keyword>
<evidence type="ECO:0000256" key="6">
    <source>
        <dbReference type="ARBA" id="ARBA00022490"/>
    </source>
</evidence>
<comment type="function">
    <text evidence="2">Cell wall formation.</text>
</comment>
<reference evidence="18 19" key="1">
    <citation type="journal article" date="2023" name="Hortic Res">
        <title>Pangenome of water caltrop reveals structural variations and asymmetric subgenome divergence after allopolyploidization.</title>
        <authorList>
            <person name="Zhang X."/>
            <person name="Chen Y."/>
            <person name="Wang L."/>
            <person name="Yuan Y."/>
            <person name="Fang M."/>
            <person name="Shi L."/>
            <person name="Lu R."/>
            <person name="Comes H.P."/>
            <person name="Ma Y."/>
            <person name="Chen Y."/>
            <person name="Huang G."/>
            <person name="Zhou Y."/>
            <person name="Zheng Z."/>
            <person name="Qiu Y."/>
        </authorList>
    </citation>
    <scope>NUCLEOTIDE SEQUENCE [LARGE SCALE GENOMIC DNA]</scope>
    <source>
        <tissue evidence="18">Roots</tissue>
    </source>
</reference>
<gene>
    <name evidence="18" type="ORF">SAY87_008916</name>
</gene>
<keyword evidence="13" id="KW-0560">Oxidoreductase</keyword>
<dbReference type="GO" id="GO:0051301">
    <property type="term" value="P:cell division"/>
    <property type="evidence" value="ECO:0007669"/>
    <property type="project" value="UniProtKB-KW"/>
</dbReference>
<dbReference type="InterPro" id="IPR006094">
    <property type="entry name" value="Oxid_FAD_bind_N"/>
</dbReference>
<sequence>MASHIGPATSPYPYPQLLHAPFGLPSLTLRARSNKPIASCPSCNLGHQRAGVEQRNGLKFERGTKLLKDLSTWGIGGPCDYFVQVFDNTQLVAAVRFCQEKSIRFIVIGNGSNCLFDDEGFEGCVILNRIKFLERVRPGIYRVGSGFRFNLLGLKCSNEGFAGLEFAGGIPGTVGGAIYTNAGANGQETADVIDSVDILTTESKLKRLGRDELEFGYRKSPFQCMKDLAAIVGATFRLQRSGSARSRQLEHLERRRISQPIRERSAGSVFRNPHNAGVSAGKLIEDAGLKGMRVGGAIVSEVHANFLINTGGSSSQDMLHLIELVKGGVLMRFGIELEEEISYIHPRKSSQTL</sequence>
<evidence type="ECO:0000256" key="16">
    <source>
        <dbReference type="ARBA" id="ARBA00048914"/>
    </source>
</evidence>
<keyword evidence="14" id="KW-0131">Cell cycle</keyword>
<evidence type="ECO:0000256" key="10">
    <source>
        <dbReference type="ARBA" id="ARBA00022857"/>
    </source>
</evidence>
<dbReference type="PANTHER" id="PTHR21071">
    <property type="entry name" value="UDP-N-ACETYLENOLPYRUVOYLGLUCOSAMINE REDUCTASE"/>
    <property type="match status" value="1"/>
</dbReference>
<dbReference type="SUPFAM" id="SSF56176">
    <property type="entry name" value="FAD-binding/transporter-associated domain-like"/>
    <property type="match status" value="1"/>
</dbReference>
<dbReference type="Gene3D" id="3.30.465.10">
    <property type="match status" value="1"/>
</dbReference>
<comment type="cofactor">
    <cofactor evidence="1">
        <name>FAD</name>
        <dbReference type="ChEBI" id="CHEBI:57692"/>
    </cofactor>
</comment>
<keyword evidence="11" id="KW-0133">Cell shape</keyword>
<keyword evidence="15" id="KW-0961">Cell wall biogenesis/degradation</keyword>
<dbReference type="Gene3D" id="3.90.78.10">
    <property type="entry name" value="UDP-N-acetylenolpyruvoylglucosamine reductase, C-terminal domain"/>
    <property type="match status" value="1"/>
</dbReference>
<dbReference type="PROSITE" id="PS51387">
    <property type="entry name" value="FAD_PCMH"/>
    <property type="match status" value="1"/>
</dbReference>
<keyword evidence="6" id="KW-0963">Cytoplasm</keyword>
<evidence type="ECO:0000256" key="4">
    <source>
        <dbReference type="ARBA" id="ARBA00004752"/>
    </source>
</evidence>
<keyword evidence="9" id="KW-0274">FAD</keyword>
<evidence type="ECO:0000256" key="5">
    <source>
        <dbReference type="ARBA" id="ARBA00012518"/>
    </source>
</evidence>
<keyword evidence="10" id="KW-0521">NADP</keyword>
<keyword evidence="8" id="KW-0285">Flavoprotein</keyword>
<evidence type="ECO:0000256" key="13">
    <source>
        <dbReference type="ARBA" id="ARBA00023002"/>
    </source>
</evidence>
<dbReference type="InterPro" id="IPR016166">
    <property type="entry name" value="FAD-bd_PCMH"/>
</dbReference>
<accession>A0AAN7JYQ5</accession>
<dbReference type="GO" id="GO:0008360">
    <property type="term" value="P:regulation of cell shape"/>
    <property type="evidence" value="ECO:0007669"/>
    <property type="project" value="UniProtKB-KW"/>
</dbReference>
<dbReference type="InterPro" id="IPR036635">
    <property type="entry name" value="MurB_C_sf"/>
</dbReference>
<keyword evidence="12" id="KW-0573">Peptidoglycan synthesis</keyword>
<dbReference type="Pfam" id="PF02873">
    <property type="entry name" value="MurB_C"/>
    <property type="match status" value="1"/>
</dbReference>
<dbReference type="GO" id="GO:0005829">
    <property type="term" value="C:cytosol"/>
    <property type="evidence" value="ECO:0007669"/>
    <property type="project" value="TreeGrafter"/>
</dbReference>
<dbReference type="EC" id="1.3.1.98" evidence="5"/>
<dbReference type="GO" id="GO:0008762">
    <property type="term" value="F:UDP-N-acetylmuramate dehydrogenase activity"/>
    <property type="evidence" value="ECO:0007669"/>
    <property type="project" value="UniProtKB-EC"/>
</dbReference>
<dbReference type="InterPro" id="IPR036318">
    <property type="entry name" value="FAD-bd_PCMH-like_sf"/>
</dbReference>
<dbReference type="SUPFAM" id="SSF56194">
    <property type="entry name" value="Uridine diphospho-N-Acetylenolpyruvylglucosamine reductase, MurB, C-terminal domain"/>
    <property type="match status" value="1"/>
</dbReference>
<comment type="catalytic activity">
    <reaction evidence="16">
        <text>UDP-N-acetyl-alpha-D-muramate + NADP(+) = UDP-N-acetyl-3-O-(1-carboxyvinyl)-alpha-D-glucosamine + NADPH + H(+)</text>
        <dbReference type="Rhea" id="RHEA:12248"/>
        <dbReference type="ChEBI" id="CHEBI:15378"/>
        <dbReference type="ChEBI" id="CHEBI:57783"/>
        <dbReference type="ChEBI" id="CHEBI:58349"/>
        <dbReference type="ChEBI" id="CHEBI:68483"/>
        <dbReference type="ChEBI" id="CHEBI:70757"/>
        <dbReference type="EC" id="1.3.1.98"/>
    </reaction>
</comment>
<evidence type="ECO:0000256" key="14">
    <source>
        <dbReference type="ARBA" id="ARBA00023306"/>
    </source>
</evidence>
<comment type="caution">
    <text evidence="18">The sequence shown here is derived from an EMBL/GenBank/DDBJ whole genome shotgun (WGS) entry which is preliminary data.</text>
</comment>
<name>A0AAN7JYQ5_9MYRT</name>
<dbReference type="GO" id="GO:0071949">
    <property type="term" value="F:FAD binding"/>
    <property type="evidence" value="ECO:0007669"/>
    <property type="project" value="InterPro"/>
</dbReference>
<dbReference type="InterPro" id="IPR016169">
    <property type="entry name" value="FAD-bd_PCMH_sub2"/>
</dbReference>
<dbReference type="InterPro" id="IPR003170">
    <property type="entry name" value="MurB"/>
</dbReference>
<evidence type="ECO:0000256" key="1">
    <source>
        <dbReference type="ARBA" id="ARBA00001974"/>
    </source>
</evidence>
<evidence type="ECO:0000256" key="9">
    <source>
        <dbReference type="ARBA" id="ARBA00022827"/>
    </source>
</evidence>
<dbReference type="Pfam" id="PF01565">
    <property type="entry name" value="FAD_binding_4"/>
    <property type="match status" value="1"/>
</dbReference>
<dbReference type="InterPro" id="IPR016167">
    <property type="entry name" value="FAD-bd_PCMH_sub1"/>
</dbReference>
<dbReference type="PANTHER" id="PTHR21071:SF4">
    <property type="entry name" value="UDP-N-ACETYLENOLPYRUVOYLGLUCOSAMINE REDUCTASE"/>
    <property type="match status" value="1"/>
</dbReference>
<comment type="subcellular location">
    <subcellularLocation>
        <location evidence="3">Cytoplasm</location>
    </subcellularLocation>
</comment>
<keyword evidence="19" id="KW-1185">Reference proteome</keyword>
<proteinExistence type="inferred from homology"/>
<dbReference type="InterPro" id="IPR011601">
    <property type="entry name" value="MurB_C"/>
</dbReference>
<evidence type="ECO:0000313" key="19">
    <source>
        <dbReference type="Proteomes" id="UP001345219"/>
    </source>
</evidence>
<evidence type="ECO:0000256" key="7">
    <source>
        <dbReference type="ARBA" id="ARBA00022618"/>
    </source>
</evidence>
<evidence type="ECO:0000256" key="11">
    <source>
        <dbReference type="ARBA" id="ARBA00022960"/>
    </source>
</evidence>
<organism evidence="18 19">
    <name type="scientific">Trapa incisa</name>
    <dbReference type="NCBI Taxonomy" id="236973"/>
    <lineage>
        <taxon>Eukaryota</taxon>
        <taxon>Viridiplantae</taxon>
        <taxon>Streptophyta</taxon>
        <taxon>Embryophyta</taxon>
        <taxon>Tracheophyta</taxon>
        <taxon>Spermatophyta</taxon>
        <taxon>Magnoliopsida</taxon>
        <taxon>eudicotyledons</taxon>
        <taxon>Gunneridae</taxon>
        <taxon>Pentapetalae</taxon>
        <taxon>rosids</taxon>
        <taxon>malvids</taxon>
        <taxon>Myrtales</taxon>
        <taxon>Lythraceae</taxon>
        <taxon>Trapa</taxon>
    </lineage>
</organism>
<dbReference type="GO" id="GO:0071555">
    <property type="term" value="P:cell wall organization"/>
    <property type="evidence" value="ECO:0007669"/>
    <property type="project" value="UniProtKB-KW"/>
</dbReference>
<dbReference type="EMBL" id="JAXIOK010000014">
    <property type="protein sequence ID" value="KAK4755159.1"/>
    <property type="molecule type" value="Genomic_DNA"/>
</dbReference>
<dbReference type="HAMAP" id="MF_00037">
    <property type="entry name" value="MurB"/>
    <property type="match status" value="1"/>
</dbReference>
<comment type="pathway">
    <text evidence="4">Cell wall biogenesis; peptidoglycan biosynthesis.</text>
</comment>
<evidence type="ECO:0000256" key="15">
    <source>
        <dbReference type="ARBA" id="ARBA00023316"/>
    </source>
</evidence>
<dbReference type="Proteomes" id="UP001345219">
    <property type="component" value="Chromosome 8"/>
</dbReference>
<feature type="domain" description="FAD-binding PCMH-type" evidence="17">
    <location>
        <begin position="74"/>
        <end position="241"/>
    </location>
</feature>
<protein>
    <recommendedName>
        <fullName evidence="5">UDP-N-acetylmuramate dehydrogenase</fullName>
        <ecNumber evidence="5">1.3.1.98</ecNumber>
    </recommendedName>
</protein>
<dbReference type="AlphaFoldDB" id="A0AAN7JYQ5"/>
<evidence type="ECO:0000256" key="8">
    <source>
        <dbReference type="ARBA" id="ARBA00022630"/>
    </source>
</evidence>
<evidence type="ECO:0000256" key="3">
    <source>
        <dbReference type="ARBA" id="ARBA00004496"/>
    </source>
</evidence>
<evidence type="ECO:0000256" key="12">
    <source>
        <dbReference type="ARBA" id="ARBA00022984"/>
    </source>
</evidence>
<dbReference type="Gene3D" id="3.30.43.10">
    <property type="entry name" value="Uridine Diphospho-n-acetylenolpyruvylglucosamine Reductase, domain 2"/>
    <property type="match status" value="1"/>
</dbReference>
<dbReference type="NCBIfam" id="TIGR00179">
    <property type="entry name" value="murB"/>
    <property type="match status" value="1"/>
</dbReference>
<evidence type="ECO:0000313" key="18">
    <source>
        <dbReference type="EMBL" id="KAK4755159.1"/>
    </source>
</evidence>
<evidence type="ECO:0000256" key="2">
    <source>
        <dbReference type="ARBA" id="ARBA00003921"/>
    </source>
</evidence>